<feature type="domain" description="DUF7344" evidence="1">
    <location>
        <begin position="40"/>
        <end position="117"/>
    </location>
</feature>
<gene>
    <name evidence="2" type="ORF">DV706_05870</name>
</gene>
<dbReference type="GeneID" id="39850769"/>
<name>A0A4D6HJD7_9EURY</name>
<organism evidence="2 3">
    <name type="scientific">Natronorubrum bangense</name>
    <dbReference type="NCBI Taxonomy" id="61858"/>
    <lineage>
        <taxon>Archaea</taxon>
        <taxon>Methanobacteriati</taxon>
        <taxon>Methanobacteriota</taxon>
        <taxon>Stenosarchaea group</taxon>
        <taxon>Halobacteria</taxon>
        <taxon>Halobacteriales</taxon>
        <taxon>Natrialbaceae</taxon>
        <taxon>Natronorubrum</taxon>
    </lineage>
</organism>
<sequence length="131" mass="14697">MTIHTDRLTTALDRRASGGGDSLETSLALDGSIPRVAAQRVLDNDRRREVLRCLLTEEGPLEVRTLVARIADTEHDPTAVTPLLDLRQRIHVSLCQTHLPLLEKHHILTYDRDHGHVFPDVALPVFESVLE</sequence>
<protein>
    <recommendedName>
        <fullName evidence="1">DUF7344 domain-containing protein</fullName>
    </recommendedName>
</protein>
<accession>A0A4D6HJD7</accession>
<evidence type="ECO:0000313" key="2">
    <source>
        <dbReference type="EMBL" id="QCC54059.1"/>
    </source>
</evidence>
<dbReference type="InterPro" id="IPR055768">
    <property type="entry name" value="DUF7344"/>
</dbReference>
<evidence type="ECO:0000259" key="1">
    <source>
        <dbReference type="Pfam" id="PF24035"/>
    </source>
</evidence>
<dbReference type="Proteomes" id="UP000296822">
    <property type="component" value="Chromosome"/>
</dbReference>
<dbReference type="AlphaFoldDB" id="A0A4D6HJD7"/>
<reference evidence="2 3" key="1">
    <citation type="journal article" date="2019" name="Nat. Commun.">
        <title>A new type of DNA phosphorothioation-based antiviral system in archaea.</title>
        <authorList>
            <person name="Xiong L."/>
            <person name="Liu S."/>
            <person name="Chen S."/>
            <person name="Xiao Y."/>
            <person name="Zhu B."/>
            <person name="Gao Y."/>
            <person name="Zhang Y."/>
            <person name="Chen B."/>
            <person name="Luo J."/>
            <person name="Deng Z."/>
            <person name="Chen X."/>
            <person name="Wang L."/>
            <person name="Chen S."/>
        </authorList>
    </citation>
    <scope>NUCLEOTIDE SEQUENCE [LARGE SCALE GENOMIC DNA]</scope>
    <source>
        <strain evidence="2 3">JCM 10635</strain>
    </source>
</reference>
<dbReference type="KEGG" id="nbg:DV706_05870"/>
<dbReference type="RefSeq" id="WP_006066044.1">
    <property type="nucleotide sequence ID" value="NZ_CP031305.1"/>
</dbReference>
<dbReference type="Pfam" id="PF24035">
    <property type="entry name" value="DUF7344"/>
    <property type="match status" value="1"/>
</dbReference>
<dbReference type="EMBL" id="CP031305">
    <property type="protein sequence ID" value="QCC54059.1"/>
    <property type="molecule type" value="Genomic_DNA"/>
</dbReference>
<proteinExistence type="predicted"/>
<evidence type="ECO:0000313" key="3">
    <source>
        <dbReference type="Proteomes" id="UP000296822"/>
    </source>
</evidence>